<organism evidence="1">
    <name type="scientific">marine sediment metagenome</name>
    <dbReference type="NCBI Taxonomy" id="412755"/>
    <lineage>
        <taxon>unclassified sequences</taxon>
        <taxon>metagenomes</taxon>
        <taxon>ecological metagenomes</taxon>
    </lineage>
</organism>
<evidence type="ECO:0000313" key="1">
    <source>
        <dbReference type="EMBL" id="GAI45830.1"/>
    </source>
</evidence>
<dbReference type="AlphaFoldDB" id="X1Q407"/>
<gene>
    <name evidence="1" type="ORF">S06H3_39703</name>
</gene>
<comment type="caution">
    <text evidence="1">The sequence shown here is derived from an EMBL/GenBank/DDBJ whole genome shotgun (WGS) entry which is preliminary data.</text>
</comment>
<proteinExistence type="predicted"/>
<name>X1Q407_9ZZZZ</name>
<sequence>MPTARTEAVAGGAAVSGGIGSGKLWSAHKHKRAELLGLTIDNRYTAPQTIKLYDGFATDTSKIGSTGDTQTAEFRGTSNVLSGLIRLEMTVPAGETQKLGEEDCKGIEFLGRANAIADVITSDCVIIAQYKLK</sequence>
<protein>
    <submittedName>
        <fullName evidence="1">Uncharacterized protein</fullName>
    </submittedName>
</protein>
<accession>X1Q407</accession>
<dbReference type="EMBL" id="BARV01024309">
    <property type="protein sequence ID" value="GAI45830.1"/>
    <property type="molecule type" value="Genomic_DNA"/>
</dbReference>
<reference evidence="1" key="1">
    <citation type="journal article" date="2014" name="Front. Microbiol.">
        <title>High frequency of phylogenetically diverse reductive dehalogenase-homologous genes in deep subseafloor sedimentary metagenomes.</title>
        <authorList>
            <person name="Kawai M."/>
            <person name="Futagami T."/>
            <person name="Toyoda A."/>
            <person name="Takaki Y."/>
            <person name="Nishi S."/>
            <person name="Hori S."/>
            <person name="Arai W."/>
            <person name="Tsubouchi T."/>
            <person name="Morono Y."/>
            <person name="Uchiyama I."/>
            <person name="Ito T."/>
            <person name="Fujiyama A."/>
            <person name="Inagaki F."/>
            <person name="Takami H."/>
        </authorList>
    </citation>
    <scope>NUCLEOTIDE SEQUENCE</scope>
    <source>
        <strain evidence="1">Expedition CK06-06</strain>
    </source>
</reference>